<dbReference type="Proteomes" id="UP000694540">
    <property type="component" value="Unplaced"/>
</dbReference>
<dbReference type="GO" id="GO:0006644">
    <property type="term" value="P:phospholipid metabolic process"/>
    <property type="evidence" value="ECO:0007669"/>
    <property type="project" value="InterPro"/>
</dbReference>
<dbReference type="GO" id="GO:0050482">
    <property type="term" value="P:arachidonate secretion"/>
    <property type="evidence" value="ECO:0007669"/>
    <property type="project" value="InterPro"/>
</dbReference>
<dbReference type="SUPFAM" id="SSF48619">
    <property type="entry name" value="Phospholipase A2, PLA2"/>
    <property type="match status" value="1"/>
</dbReference>
<evidence type="ECO:0000313" key="2">
    <source>
        <dbReference type="Proteomes" id="UP000694540"/>
    </source>
</evidence>
<dbReference type="GO" id="GO:0004623">
    <property type="term" value="F:phospholipase A2 activity"/>
    <property type="evidence" value="ECO:0007669"/>
    <property type="project" value="InterPro"/>
</dbReference>
<organism evidence="1 2">
    <name type="scientific">Catagonus wagneri</name>
    <name type="common">Chacoan peccary</name>
    <dbReference type="NCBI Taxonomy" id="51154"/>
    <lineage>
        <taxon>Eukaryota</taxon>
        <taxon>Metazoa</taxon>
        <taxon>Chordata</taxon>
        <taxon>Craniata</taxon>
        <taxon>Vertebrata</taxon>
        <taxon>Euteleostomi</taxon>
        <taxon>Mammalia</taxon>
        <taxon>Eutheria</taxon>
        <taxon>Laurasiatheria</taxon>
        <taxon>Artiodactyla</taxon>
        <taxon>Suina</taxon>
        <taxon>Tayassuidae</taxon>
        <taxon>Catagonus</taxon>
    </lineage>
</organism>
<dbReference type="Ensembl" id="ENSCWAT00000010107.1">
    <property type="protein sequence ID" value="ENSCWAP00000009307.1"/>
    <property type="gene ID" value="ENSCWAG00000007210.1"/>
</dbReference>
<protein>
    <submittedName>
        <fullName evidence="1">Uncharacterized protein</fullName>
    </submittedName>
</protein>
<evidence type="ECO:0000313" key="1">
    <source>
        <dbReference type="Ensembl" id="ENSCWAP00000009307.1"/>
    </source>
</evidence>
<dbReference type="InterPro" id="IPR036444">
    <property type="entry name" value="PLipase_A2_dom_sf"/>
</dbReference>
<proteinExistence type="predicted"/>
<dbReference type="InterPro" id="IPR033112">
    <property type="entry name" value="PLA2_Asp_AS"/>
</dbReference>
<accession>A0A8C3WDB1</accession>
<dbReference type="Gene3D" id="1.20.90.10">
    <property type="entry name" value="Phospholipase A2 domain"/>
    <property type="match status" value="1"/>
</dbReference>
<dbReference type="AlphaFoldDB" id="A0A8C3WDB1"/>
<name>A0A8C3WDB1_9CETA</name>
<reference evidence="1" key="1">
    <citation type="submission" date="2025-08" db="UniProtKB">
        <authorList>
            <consortium name="Ensembl"/>
        </authorList>
    </citation>
    <scope>IDENTIFICATION</scope>
</reference>
<sequence length="58" mass="6386">DLETGRPPRTSVGSVAMESQLCQCDKTAADCFARNQNTYNAKLQYYSNLKCHGTAPKC</sequence>
<keyword evidence="2" id="KW-1185">Reference proteome</keyword>
<reference evidence="1" key="2">
    <citation type="submission" date="2025-09" db="UniProtKB">
        <authorList>
            <consortium name="Ensembl"/>
        </authorList>
    </citation>
    <scope>IDENTIFICATION</scope>
</reference>
<dbReference type="PROSITE" id="PS00119">
    <property type="entry name" value="PA2_ASP"/>
    <property type="match status" value="1"/>
</dbReference>